<sequence>MKHESGEKIQYTKRWFAYFDLLGFSDLVQQKSISQIMPLYNKALDQLERSPEEKKQQGIYVSWFSDTFIVYSRGSKAEDFANIEHVSRLFFQHLILNKIAVRGALTFGELYSQQEKNIFVGPALIDAYRYGEGVNWLGFILTPNAINRLEEVSLPARERNFYRGVTDETLFKPGIKGPISAFSFNNGLVQGKNPYLKALSEMRAQADPKFQEKYDNTISFIQKYA</sequence>
<accession>A0A0S2KAA4</accession>
<dbReference type="AlphaFoldDB" id="A0A0S2KAA4"/>
<dbReference type="EMBL" id="CP013189">
    <property type="protein sequence ID" value="ALO44914.1"/>
    <property type="molecule type" value="Genomic_DNA"/>
</dbReference>
<evidence type="ECO:0000313" key="2">
    <source>
        <dbReference type="Proteomes" id="UP000065641"/>
    </source>
</evidence>
<dbReference type="Proteomes" id="UP000065641">
    <property type="component" value="Chromosome"/>
</dbReference>
<organism evidence="1 2">
    <name type="scientific">Pseudohongiella spirulinae</name>
    <dbReference type="NCBI Taxonomy" id="1249552"/>
    <lineage>
        <taxon>Bacteria</taxon>
        <taxon>Pseudomonadati</taxon>
        <taxon>Pseudomonadota</taxon>
        <taxon>Gammaproteobacteria</taxon>
        <taxon>Pseudomonadales</taxon>
        <taxon>Pseudohongiellaceae</taxon>
        <taxon>Pseudohongiella</taxon>
    </lineage>
</organism>
<keyword evidence="2" id="KW-1185">Reference proteome</keyword>
<gene>
    <name evidence="1" type="ORF">PS2015_221</name>
</gene>
<proteinExistence type="predicted"/>
<name>A0A0S2KAA4_9GAMM</name>
<dbReference type="KEGG" id="pspi:PS2015_221"/>
<evidence type="ECO:0008006" key="3">
    <source>
        <dbReference type="Google" id="ProtNLM"/>
    </source>
</evidence>
<dbReference type="OrthoDB" id="9181325at2"/>
<reference evidence="1 2" key="1">
    <citation type="submission" date="2015-11" db="EMBL/GenBank/DDBJ databases">
        <authorList>
            <person name="Zhang Y."/>
            <person name="Guo Z."/>
        </authorList>
    </citation>
    <scope>NUCLEOTIDE SEQUENCE [LARGE SCALE GENOMIC DNA]</scope>
    <source>
        <strain evidence="1 2">KCTC 32221</strain>
    </source>
</reference>
<protein>
    <recommendedName>
        <fullName evidence="3">Guanylate cyclase domain-containing protein</fullName>
    </recommendedName>
</protein>
<evidence type="ECO:0000313" key="1">
    <source>
        <dbReference type="EMBL" id="ALO44914.1"/>
    </source>
</evidence>
<dbReference type="RefSeq" id="WP_058020433.1">
    <property type="nucleotide sequence ID" value="NZ_CP013189.1"/>
</dbReference>